<comment type="caution">
    <text evidence="1">The sequence shown here is derived from an EMBL/GenBank/DDBJ whole genome shotgun (WGS) entry which is preliminary data.</text>
</comment>
<reference evidence="1" key="1">
    <citation type="submission" date="2021-01" db="EMBL/GenBank/DDBJ databases">
        <authorList>
            <consortium name="Genoscope - CEA"/>
            <person name="William W."/>
        </authorList>
    </citation>
    <scope>NUCLEOTIDE SEQUENCE</scope>
</reference>
<organism evidence="1 2">
    <name type="scientific">Paramecium primaurelia</name>
    <dbReference type="NCBI Taxonomy" id="5886"/>
    <lineage>
        <taxon>Eukaryota</taxon>
        <taxon>Sar</taxon>
        <taxon>Alveolata</taxon>
        <taxon>Ciliophora</taxon>
        <taxon>Intramacronucleata</taxon>
        <taxon>Oligohymenophorea</taxon>
        <taxon>Peniculida</taxon>
        <taxon>Parameciidae</taxon>
        <taxon>Paramecium</taxon>
    </lineage>
</organism>
<gene>
    <name evidence="1" type="ORF">PPRIM_AZ9-3.1.T0800109</name>
</gene>
<dbReference type="Proteomes" id="UP000688137">
    <property type="component" value="Unassembled WGS sequence"/>
</dbReference>
<proteinExistence type="predicted"/>
<evidence type="ECO:0000313" key="1">
    <source>
        <dbReference type="EMBL" id="CAD8088145.1"/>
    </source>
</evidence>
<keyword evidence="2" id="KW-1185">Reference proteome</keyword>
<dbReference type="AlphaFoldDB" id="A0A8S1NGK4"/>
<dbReference type="OMA" id="LRNCQYY"/>
<sequence length="146" mass="16784">MNRFFFTGQATPIENSEFDDEYTLKVPSEEEVRIVAVRLRNCQYFLTGIDVCREKIFKKHLEDEKGTPNGFLPCKPLVDSYYYCISQGQYGQSVQDAPTESQDNLQKFQSCLFNKLNPANYCKGFASKAVRDLYHLPGTKIKDTTI</sequence>
<accession>A0A8S1NGK4</accession>
<dbReference type="EMBL" id="CAJJDM010000083">
    <property type="protein sequence ID" value="CAD8088145.1"/>
    <property type="molecule type" value="Genomic_DNA"/>
</dbReference>
<evidence type="ECO:0000313" key="2">
    <source>
        <dbReference type="Proteomes" id="UP000688137"/>
    </source>
</evidence>
<protein>
    <submittedName>
        <fullName evidence="1">Uncharacterized protein</fullName>
    </submittedName>
</protein>
<name>A0A8S1NGK4_PARPR</name>